<keyword evidence="1" id="KW-0472">Membrane</keyword>
<evidence type="ECO:0000313" key="2">
    <source>
        <dbReference type="EMBL" id="EOA17782.1"/>
    </source>
</evidence>
<protein>
    <submittedName>
        <fullName evidence="2">Uncharacterized protein</fullName>
    </submittedName>
</protein>
<proteinExistence type="predicted"/>
<reference evidence="3" key="1">
    <citation type="journal article" date="2013" name="Nat. Genet.">
        <title>The Capsella rubella genome and the genomic consequences of rapid mating system evolution.</title>
        <authorList>
            <person name="Slotte T."/>
            <person name="Hazzouri K.M."/>
            <person name="Agren J.A."/>
            <person name="Koenig D."/>
            <person name="Maumus F."/>
            <person name="Guo Y.L."/>
            <person name="Steige K."/>
            <person name="Platts A.E."/>
            <person name="Escobar J.S."/>
            <person name="Newman L.K."/>
            <person name="Wang W."/>
            <person name="Mandakova T."/>
            <person name="Vello E."/>
            <person name="Smith L.M."/>
            <person name="Henz S.R."/>
            <person name="Steffen J."/>
            <person name="Takuno S."/>
            <person name="Brandvain Y."/>
            <person name="Coop G."/>
            <person name="Andolfatto P."/>
            <person name="Hu T.T."/>
            <person name="Blanchette M."/>
            <person name="Clark R.M."/>
            <person name="Quesneville H."/>
            <person name="Nordborg M."/>
            <person name="Gaut B.S."/>
            <person name="Lysak M.A."/>
            <person name="Jenkins J."/>
            <person name="Grimwood J."/>
            <person name="Chapman J."/>
            <person name="Prochnik S."/>
            <person name="Shu S."/>
            <person name="Rokhsar D."/>
            <person name="Schmutz J."/>
            <person name="Weigel D."/>
            <person name="Wright S.I."/>
        </authorList>
    </citation>
    <scope>NUCLEOTIDE SEQUENCE [LARGE SCALE GENOMIC DNA]</scope>
    <source>
        <strain evidence="3">cv. Monte Gargano</strain>
    </source>
</reference>
<dbReference type="AlphaFoldDB" id="R0F7B8"/>
<keyword evidence="3" id="KW-1185">Reference proteome</keyword>
<evidence type="ECO:0000256" key="1">
    <source>
        <dbReference type="SAM" id="Phobius"/>
    </source>
</evidence>
<dbReference type="EMBL" id="KB870811">
    <property type="protein sequence ID" value="EOA17782.1"/>
    <property type="molecule type" value="Genomic_DNA"/>
</dbReference>
<sequence length="68" mass="7435">MTRASSATSLSSSPSWLSFPPRYFSSATSLASLSSSSGSCSIFLMLSIITSYYQKNMFHVKLHITFEA</sequence>
<organism evidence="2 3">
    <name type="scientific">Capsella rubella</name>
    <dbReference type="NCBI Taxonomy" id="81985"/>
    <lineage>
        <taxon>Eukaryota</taxon>
        <taxon>Viridiplantae</taxon>
        <taxon>Streptophyta</taxon>
        <taxon>Embryophyta</taxon>
        <taxon>Tracheophyta</taxon>
        <taxon>Spermatophyta</taxon>
        <taxon>Magnoliopsida</taxon>
        <taxon>eudicotyledons</taxon>
        <taxon>Gunneridae</taxon>
        <taxon>Pentapetalae</taxon>
        <taxon>rosids</taxon>
        <taxon>malvids</taxon>
        <taxon>Brassicales</taxon>
        <taxon>Brassicaceae</taxon>
        <taxon>Camelineae</taxon>
        <taxon>Capsella</taxon>
    </lineage>
</organism>
<dbReference type="Proteomes" id="UP000029121">
    <property type="component" value="Unassembled WGS sequence"/>
</dbReference>
<name>R0F7B8_9BRAS</name>
<keyword evidence="1" id="KW-1133">Transmembrane helix</keyword>
<gene>
    <name evidence="2" type="ORF">CARUB_v10006176mg</name>
</gene>
<evidence type="ECO:0000313" key="3">
    <source>
        <dbReference type="Proteomes" id="UP000029121"/>
    </source>
</evidence>
<accession>R0F7B8</accession>
<keyword evidence="1" id="KW-0812">Transmembrane</keyword>
<feature type="transmembrane region" description="Helical" evidence="1">
    <location>
        <begin position="30"/>
        <end position="53"/>
    </location>
</feature>